<dbReference type="InterPro" id="IPR043741">
    <property type="entry name" value="DUF5686"/>
</dbReference>
<comment type="caution">
    <text evidence="2">The sequence shown here is derived from an EMBL/GenBank/DDBJ whole genome shotgun (WGS) entry which is preliminary data.</text>
</comment>
<gene>
    <name evidence="2" type="ORF">FNJ60_13785</name>
</gene>
<keyword evidence="2" id="KW-0378">Hydrolase</keyword>
<keyword evidence="2" id="KW-0121">Carboxypeptidase</keyword>
<dbReference type="AlphaFoldDB" id="A0A5D3EJ86"/>
<dbReference type="InterPro" id="IPR008969">
    <property type="entry name" value="CarboxyPept-like_regulatory"/>
</dbReference>
<keyword evidence="2" id="KW-0645">Protease</keyword>
<dbReference type="Proteomes" id="UP000324383">
    <property type="component" value="Unassembled WGS sequence"/>
</dbReference>
<dbReference type="Pfam" id="PF13715">
    <property type="entry name" value="CarbopepD_reg_2"/>
    <property type="match status" value="1"/>
</dbReference>
<sequence length="859" mass="99206">MKLLYAKITVLFLFAWVVPNTFAQQIKGVVTDSITNEPLMYISIYYQDKRDVGTITDINGEYKLGARRSGEKLVFSAIGYSSKVVKIGAGNQTINVKLAPDNVLLKEVVVKPQKEKYSRKNNPAVEFMKKVIQHKKAQVLEANDYYRYDKYEKMKMSINDLTPEKLEKGIYKKYAFLKDQVEVSETTQKLILPISVQETASQTIFRKSPESKKTIIKGRNSNGIEEFFSTGDMLGTVLKDVFSDINIYDDEIRLLQQRFVSPIGVNAISFYKFYLMDTLMVDNRECVHLSFVPQNSQDFGFTGHLYVLKDSTYAVQKCTMNLPKKTGVNFVNQMDIVQQYKQLPNGNWVLVNDDMTVDLSWNTNKSNGGVQVERVIKYSNYNFDPIEARLFRFKGSVIKEADMLSKSDEYWASVREVPLTKTESNMDVFINRIEQIPGFKYIIFGAKALIENFVEIGGTKENPSKFDLGPINTMISGNYIDGTRFRLSGMTTAHFHPHWFLSGYGAYGLKDRRWKYRGTVTYSFNKRDYVVWEFPKHHISASYSYDVMSPMDKFLFTDKDNVFVSFKTTTVDQMSYIRDATLNYELESQTGLGVKAMFRWRNDEPAGKLEYLPNVENTVPIHDITTCEASVTLRYAPGESFVNSKQRRVPVSLDAPIFTLNHTIGIKGVLGGEYNFNRTEASVWKRFWLPASWGKIDMSLKAGAEWNTVPFPFLILPEANLSYITQRETFCLINNMEFLNDRFASLSLSYDMNGKLFNRIPLLKNLKWREMFRIRTLWGSLTDKNNPFKSNNPELFRFPARNGEYTSFVMDSKIPYIEGSVGIYNIFKLLHIEYVHRFTYRDKPNINKNGIRFMVLMVF</sequence>
<protein>
    <submittedName>
        <fullName evidence="2">Carboxypeptidase-like regulatory domain-containing protein</fullName>
    </submittedName>
</protein>
<keyword evidence="3" id="KW-1185">Reference proteome</keyword>
<dbReference type="EMBL" id="VKLW01000041">
    <property type="protein sequence ID" value="TYK32073.1"/>
    <property type="molecule type" value="Genomic_DNA"/>
</dbReference>
<keyword evidence="1" id="KW-0732">Signal</keyword>
<dbReference type="RefSeq" id="WP_148727745.1">
    <property type="nucleotide sequence ID" value="NZ_CP197398.1"/>
</dbReference>
<dbReference type="SUPFAM" id="SSF49464">
    <property type="entry name" value="Carboxypeptidase regulatory domain-like"/>
    <property type="match status" value="1"/>
</dbReference>
<accession>A0A5D3EJ86</accession>
<evidence type="ECO:0000256" key="1">
    <source>
        <dbReference type="SAM" id="SignalP"/>
    </source>
</evidence>
<dbReference type="Gene3D" id="2.60.40.1120">
    <property type="entry name" value="Carboxypeptidase-like, regulatory domain"/>
    <property type="match status" value="1"/>
</dbReference>
<evidence type="ECO:0000313" key="3">
    <source>
        <dbReference type="Proteomes" id="UP000324383"/>
    </source>
</evidence>
<dbReference type="GO" id="GO:0004180">
    <property type="term" value="F:carboxypeptidase activity"/>
    <property type="evidence" value="ECO:0007669"/>
    <property type="project" value="UniProtKB-KW"/>
</dbReference>
<proteinExistence type="predicted"/>
<name>A0A5D3EJ86_9BACE</name>
<reference evidence="2 3" key="1">
    <citation type="submission" date="2019-07" db="EMBL/GenBank/DDBJ databases">
        <title>Draft Genome Sequences of Bacteroides pyogenes Strains Isolated from the Uterus Holstein Dairy Cows with Metritis.</title>
        <authorList>
            <person name="Cunha F."/>
            <person name="Galvao K.N."/>
            <person name="Jeon S.J."/>
            <person name="Jeong K.C."/>
        </authorList>
    </citation>
    <scope>NUCLEOTIDE SEQUENCE [LARGE SCALE GENOMIC DNA]</scope>
    <source>
        <strain evidence="2 3">KG-31</strain>
    </source>
</reference>
<feature type="chain" id="PRO_5030116331" evidence="1">
    <location>
        <begin position="24"/>
        <end position="859"/>
    </location>
</feature>
<feature type="signal peptide" evidence="1">
    <location>
        <begin position="1"/>
        <end position="23"/>
    </location>
</feature>
<dbReference type="Pfam" id="PF18939">
    <property type="entry name" value="DUF5686"/>
    <property type="match status" value="1"/>
</dbReference>
<evidence type="ECO:0000313" key="2">
    <source>
        <dbReference type="EMBL" id="TYK32073.1"/>
    </source>
</evidence>
<organism evidence="2 3">
    <name type="scientific">Bacteroides pyogenes</name>
    <dbReference type="NCBI Taxonomy" id="310300"/>
    <lineage>
        <taxon>Bacteria</taxon>
        <taxon>Pseudomonadati</taxon>
        <taxon>Bacteroidota</taxon>
        <taxon>Bacteroidia</taxon>
        <taxon>Bacteroidales</taxon>
        <taxon>Bacteroidaceae</taxon>
        <taxon>Bacteroides</taxon>
    </lineage>
</organism>